<dbReference type="Proteomes" id="UP000294853">
    <property type="component" value="Chromosome"/>
</dbReference>
<dbReference type="InterPro" id="IPR050191">
    <property type="entry name" value="ATP-dep_DNA_ligase"/>
</dbReference>
<dbReference type="SUPFAM" id="SSF56091">
    <property type="entry name" value="DNA ligase/mRNA capping enzyme, catalytic domain"/>
    <property type="match status" value="1"/>
</dbReference>
<gene>
    <name evidence="6" type="ORF">EXE58_02450</name>
</gene>
<evidence type="ECO:0000256" key="3">
    <source>
        <dbReference type="ARBA" id="ARBA00022598"/>
    </source>
</evidence>
<dbReference type="Pfam" id="PF04679">
    <property type="entry name" value="DNA_ligase_A_C"/>
    <property type="match status" value="1"/>
</dbReference>
<dbReference type="PANTHER" id="PTHR45674">
    <property type="entry name" value="DNA LIGASE 1/3 FAMILY MEMBER"/>
    <property type="match status" value="1"/>
</dbReference>
<sequence length="316" mass="35032">MRPMLATRGDRLPTSPEWLHEVKWDGIRLLVDSTPERGLRLWSRNENDVTAGYPELAGFGAGRDLLVDAEVVAFRDGIPTFAALAERMHVRNQRRLEVLARDNPVTLLVFDVLRLDGRDLTGLPLEERREILEGLELADVHWQVPAAYDDGEMLMQATEQQGLEGVVSKRRSSRYEYGARSRHWLKFPHRRRTSWVVGGWRPETGSRGRLGAVLVGLPSADGLVFMGRVGSGIAGRNGQALLELLAPLARTTTPFVAGMPKVDAVGSHWVEPSIVVDVESLGFSGQGRLRQPAFIGVRHDLAPDDLVEDPAEEDAE</sequence>
<dbReference type="Pfam" id="PF01068">
    <property type="entry name" value="DNA_ligase_A_M"/>
    <property type="match status" value="1"/>
</dbReference>
<dbReference type="InterPro" id="IPR012340">
    <property type="entry name" value="NA-bd_OB-fold"/>
</dbReference>
<dbReference type="SUPFAM" id="SSF50249">
    <property type="entry name" value="Nucleic acid-binding proteins"/>
    <property type="match status" value="1"/>
</dbReference>
<comment type="catalytic activity">
    <reaction evidence="4">
        <text>ATP + (deoxyribonucleotide)n-3'-hydroxyl + 5'-phospho-(deoxyribonucleotide)m = (deoxyribonucleotide)n+m + AMP + diphosphate.</text>
        <dbReference type="EC" id="6.5.1.1"/>
    </reaction>
</comment>
<dbReference type="InterPro" id="IPR012310">
    <property type="entry name" value="DNA_ligase_ATP-dep_cent"/>
</dbReference>
<dbReference type="EMBL" id="CP038436">
    <property type="protein sequence ID" value="QBX54438.1"/>
    <property type="molecule type" value="Genomic_DNA"/>
</dbReference>
<dbReference type="Gene3D" id="2.40.50.140">
    <property type="entry name" value="Nucleic acid-binding proteins"/>
    <property type="match status" value="1"/>
</dbReference>
<dbReference type="GO" id="GO:0005524">
    <property type="term" value="F:ATP binding"/>
    <property type="evidence" value="ECO:0007669"/>
    <property type="project" value="InterPro"/>
</dbReference>
<protein>
    <recommendedName>
        <fullName evidence="2">DNA ligase (ATP)</fullName>
        <ecNumber evidence="2">6.5.1.1</ecNumber>
    </recommendedName>
</protein>
<keyword evidence="3 6" id="KW-0436">Ligase</keyword>
<evidence type="ECO:0000313" key="6">
    <source>
        <dbReference type="EMBL" id="QBX54438.1"/>
    </source>
</evidence>
<evidence type="ECO:0000259" key="5">
    <source>
        <dbReference type="PROSITE" id="PS50160"/>
    </source>
</evidence>
<dbReference type="KEGG" id="nsn:EXE58_02450"/>
<dbReference type="PROSITE" id="PS50160">
    <property type="entry name" value="DNA_LIGASE_A3"/>
    <property type="match status" value="1"/>
</dbReference>
<dbReference type="PANTHER" id="PTHR45674:SF4">
    <property type="entry name" value="DNA LIGASE 1"/>
    <property type="match status" value="1"/>
</dbReference>
<name>A0A4P7IBJ0_9ACTN</name>
<dbReference type="GO" id="GO:0003910">
    <property type="term" value="F:DNA ligase (ATP) activity"/>
    <property type="evidence" value="ECO:0007669"/>
    <property type="project" value="UniProtKB-EC"/>
</dbReference>
<dbReference type="InterPro" id="IPR014146">
    <property type="entry name" value="LigD_ligase_dom"/>
</dbReference>
<evidence type="ECO:0000256" key="4">
    <source>
        <dbReference type="ARBA" id="ARBA00034003"/>
    </source>
</evidence>
<keyword evidence="7" id="KW-1185">Reference proteome</keyword>
<evidence type="ECO:0000256" key="1">
    <source>
        <dbReference type="ARBA" id="ARBA00007572"/>
    </source>
</evidence>
<reference evidence="6 7" key="1">
    <citation type="submission" date="2019-03" db="EMBL/GenBank/DDBJ databases">
        <title>Three New Species of Nocardioides, Nocardioides euryhalodurans sp. nov., Nocardioides seonyuensis sp. nov. and Nocardioides eburneoflavus sp. nov. Iolated from Soil.</title>
        <authorList>
            <person name="Roh S.G."/>
            <person name="Lee C."/>
            <person name="Kim M.-K."/>
            <person name="Kim S.B."/>
        </authorList>
    </citation>
    <scope>NUCLEOTIDE SEQUENCE [LARGE SCALE GENOMIC DNA]</scope>
    <source>
        <strain evidence="6 7">MMS17-SY207-3</strain>
    </source>
</reference>
<feature type="domain" description="ATP-dependent DNA ligase family profile" evidence="5">
    <location>
        <begin position="98"/>
        <end position="238"/>
    </location>
</feature>
<dbReference type="GO" id="GO:0006281">
    <property type="term" value="P:DNA repair"/>
    <property type="evidence" value="ECO:0007669"/>
    <property type="project" value="InterPro"/>
</dbReference>
<accession>A0A4P7IBJ0</accession>
<dbReference type="Gene3D" id="3.30.470.30">
    <property type="entry name" value="DNA ligase/mRNA capping enzyme"/>
    <property type="match status" value="1"/>
</dbReference>
<dbReference type="EC" id="6.5.1.1" evidence="2"/>
<dbReference type="NCBIfam" id="TIGR02779">
    <property type="entry name" value="NHEJ_ligase_lig"/>
    <property type="match status" value="1"/>
</dbReference>
<dbReference type="GO" id="GO:0006310">
    <property type="term" value="P:DNA recombination"/>
    <property type="evidence" value="ECO:0007669"/>
    <property type="project" value="InterPro"/>
</dbReference>
<dbReference type="CDD" id="cd07971">
    <property type="entry name" value="OBF_DNA_ligase_LigD"/>
    <property type="match status" value="1"/>
</dbReference>
<dbReference type="OrthoDB" id="9802472at2"/>
<dbReference type="CDD" id="cd07906">
    <property type="entry name" value="Adenylation_DNA_ligase_LigD_LigC"/>
    <property type="match status" value="1"/>
</dbReference>
<dbReference type="InterPro" id="IPR012309">
    <property type="entry name" value="DNA_ligase_ATP-dep_C"/>
</dbReference>
<dbReference type="AlphaFoldDB" id="A0A4P7IBJ0"/>
<proteinExistence type="inferred from homology"/>
<dbReference type="RefSeq" id="WP_135266411.1">
    <property type="nucleotide sequence ID" value="NZ_CP038436.1"/>
</dbReference>
<comment type="similarity">
    <text evidence="1">Belongs to the ATP-dependent DNA ligase family.</text>
</comment>
<organism evidence="6 7">
    <name type="scientific">Nocardioides seonyuensis</name>
    <dbReference type="NCBI Taxonomy" id="2518371"/>
    <lineage>
        <taxon>Bacteria</taxon>
        <taxon>Bacillati</taxon>
        <taxon>Actinomycetota</taxon>
        <taxon>Actinomycetes</taxon>
        <taxon>Propionibacteriales</taxon>
        <taxon>Nocardioidaceae</taxon>
        <taxon>Nocardioides</taxon>
    </lineage>
</organism>
<evidence type="ECO:0000256" key="2">
    <source>
        <dbReference type="ARBA" id="ARBA00012727"/>
    </source>
</evidence>
<dbReference type="Gene3D" id="3.30.1490.70">
    <property type="match status" value="1"/>
</dbReference>
<evidence type="ECO:0000313" key="7">
    <source>
        <dbReference type="Proteomes" id="UP000294853"/>
    </source>
</evidence>